<accession>A0A0F9HNP3</accession>
<feature type="domain" description="SWIM-type" evidence="1">
    <location>
        <begin position="42"/>
        <end position="81"/>
    </location>
</feature>
<dbReference type="InterPro" id="IPR007527">
    <property type="entry name" value="Znf_SWIM"/>
</dbReference>
<comment type="caution">
    <text evidence="2">The sequence shown here is derived from an EMBL/GenBank/DDBJ whole genome shotgun (WGS) entry which is preliminary data.</text>
</comment>
<name>A0A0F9HNP3_9ZZZZ</name>
<dbReference type="AlphaFoldDB" id="A0A0F9HNP3"/>
<reference evidence="2" key="1">
    <citation type="journal article" date="2015" name="Nature">
        <title>Complex archaea that bridge the gap between prokaryotes and eukaryotes.</title>
        <authorList>
            <person name="Spang A."/>
            <person name="Saw J.H."/>
            <person name="Jorgensen S.L."/>
            <person name="Zaremba-Niedzwiedzka K."/>
            <person name="Martijn J."/>
            <person name="Lind A.E."/>
            <person name="van Eijk R."/>
            <person name="Schleper C."/>
            <person name="Guy L."/>
            <person name="Ettema T.J."/>
        </authorList>
    </citation>
    <scope>NUCLEOTIDE SEQUENCE</scope>
</reference>
<organism evidence="2">
    <name type="scientific">marine sediment metagenome</name>
    <dbReference type="NCBI Taxonomy" id="412755"/>
    <lineage>
        <taxon>unclassified sequences</taxon>
        <taxon>metagenomes</taxon>
        <taxon>ecological metagenomes</taxon>
    </lineage>
</organism>
<dbReference type="GO" id="GO:0008270">
    <property type="term" value="F:zinc ion binding"/>
    <property type="evidence" value="ECO:0007669"/>
    <property type="project" value="InterPro"/>
</dbReference>
<dbReference type="EMBL" id="LAZR01016358">
    <property type="protein sequence ID" value="KKM04857.1"/>
    <property type="molecule type" value="Genomic_DNA"/>
</dbReference>
<proteinExistence type="predicted"/>
<gene>
    <name evidence="2" type="ORF">LCGC14_1759980</name>
</gene>
<dbReference type="PROSITE" id="PS50966">
    <property type="entry name" value="ZF_SWIM"/>
    <property type="match status" value="1"/>
</dbReference>
<evidence type="ECO:0000259" key="1">
    <source>
        <dbReference type="PROSITE" id="PS50966"/>
    </source>
</evidence>
<evidence type="ECO:0000313" key="2">
    <source>
        <dbReference type="EMBL" id="KKM04857.1"/>
    </source>
</evidence>
<protein>
    <recommendedName>
        <fullName evidence="1">SWIM-type domain-containing protein</fullName>
    </recommendedName>
</protein>
<sequence>MNDEQYKRYRKMNADPIKCLYKTHDKKKNIYFLISGSSGTKYKVIIPTNGKISCSCPDFTHGAKVQECVCKHCLYVIFNVLKVFTDLKHSFFTRCYFTPDEVKTIHGSYKEILRKK</sequence>